<gene>
    <name evidence="11" type="ORF">HK097_010255</name>
</gene>
<organism evidence="11 12">
    <name type="scientific">Rhizophlyctis rosea</name>
    <dbReference type="NCBI Taxonomy" id="64517"/>
    <lineage>
        <taxon>Eukaryota</taxon>
        <taxon>Fungi</taxon>
        <taxon>Fungi incertae sedis</taxon>
        <taxon>Chytridiomycota</taxon>
        <taxon>Chytridiomycota incertae sedis</taxon>
        <taxon>Chytridiomycetes</taxon>
        <taxon>Rhizophlyctidales</taxon>
        <taxon>Rhizophlyctidaceae</taxon>
        <taxon>Rhizophlyctis</taxon>
    </lineage>
</organism>
<keyword evidence="12" id="KW-1185">Reference proteome</keyword>
<feature type="signal peptide" evidence="9">
    <location>
        <begin position="1"/>
        <end position="18"/>
    </location>
</feature>
<keyword evidence="6 9" id="KW-0732">Signal</keyword>
<evidence type="ECO:0000313" key="12">
    <source>
        <dbReference type="Proteomes" id="UP001212841"/>
    </source>
</evidence>
<dbReference type="GO" id="GO:0016985">
    <property type="term" value="F:mannan endo-1,4-beta-mannosidase activity"/>
    <property type="evidence" value="ECO:0007669"/>
    <property type="project" value="UniProtKB-EC"/>
</dbReference>
<keyword evidence="5" id="KW-0964">Secreted</keyword>
<accession>A0AAD5S7S7</accession>
<evidence type="ECO:0000256" key="8">
    <source>
        <dbReference type="ARBA" id="ARBA00023295"/>
    </source>
</evidence>
<evidence type="ECO:0000256" key="2">
    <source>
        <dbReference type="ARBA" id="ARBA00004613"/>
    </source>
</evidence>
<protein>
    <recommendedName>
        <fullName evidence="4">mannan endo-1,4-beta-mannosidase</fullName>
        <ecNumber evidence="4">3.2.1.78</ecNumber>
    </recommendedName>
</protein>
<dbReference type="AlphaFoldDB" id="A0AAD5S7S7"/>
<evidence type="ECO:0000256" key="6">
    <source>
        <dbReference type="ARBA" id="ARBA00022729"/>
    </source>
</evidence>
<evidence type="ECO:0000256" key="4">
    <source>
        <dbReference type="ARBA" id="ARBA00012706"/>
    </source>
</evidence>
<dbReference type="InterPro" id="IPR001547">
    <property type="entry name" value="Glyco_hydro_5"/>
</dbReference>
<dbReference type="Gene3D" id="3.20.20.80">
    <property type="entry name" value="Glycosidases"/>
    <property type="match status" value="1"/>
</dbReference>
<dbReference type="SUPFAM" id="SSF51445">
    <property type="entry name" value="(Trans)glycosidases"/>
    <property type="match status" value="1"/>
</dbReference>
<evidence type="ECO:0000256" key="7">
    <source>
        <dbReference type="ARBA" id="ARBA00022801"/>
    </source>
</evidence>
<feature type="domain" description="Glycoside hydrolase family 5" evidence="10">
    <location>
        <begin position="33"/>
        <end position="369"/>
    </location>
</feature>
<dbReference type="GO" id="GO:0046355">
    <property type="term" value="P:mannan catabolic process"/>
    <property type="evidence" value="ECO:0007669"/>
    <property type="project" value="UniProtKB-ARBA"/>
</dbReference>
<dbReference type="PANTHER" id="PTHR31451">
    <property type="match status" value="1"/>
</dbReference>
<evidence type="ECO:0000256" key="1">
    <source>
        <dbReference type="ARBA" id="ARBA00001678"/>
    </source>
</evidence>
<reference evidence="11" key="1">
    <citation type="submission" date="2020-05" db="EMBL/GenBank/DDBJ databases">
        <title>Phylogenomic resolution of chytrid fungi.</title>
        <authorList>
            <person name="Stajich J.E."/>
            <person name="Amses K."/>
            <person name="Simmons R."/>
            <person name="Seto K."/>
            <person name="Myers J."/>
            <person name="Bonds A."/>
            <person name="Quandt C.A."/>
            <person name="Barry K."/>
            <person name="Liu P."/>
            <person name="Grigoriev I."/>
            <person name="Longcore J.E."/>
            <person name="James T.Y."/>
        </authorList>
    </citation>
    <scope>NUCLEOTIDE SEQUENCE</scope>
    <source>
        <strain evidence="11">JEL0318</strain>
    </source>
</reference>
<dbReference type="PANTHER" id="PTHR31451:SF39">
    <property type="entry name" value="MANNAN ENDO-1,4-BETA-MANNOSIDASE 1"/>
    <property type="match status" value="1"/>
</dbReference>
<dbReference type="GO" id="GO:0005576">
    <property type="term" value="C:extracellular region"/>
    <property type="evidence" value="ECO:0007669"/>
    <property type="project" value="UniProtKB-SubCell"/>
</dbReference>
<keyword evidence="8" id="KW-0326">Glycosidase</keyword>
<dbReference type="InterPro" id="IPR045053">
    <property type="entry name" value="MAN-like"/>
</dbReference>
<evidence type="ECO:0000256" key="9">
    <source>
        <dbReference type="SAM" id="SignalP"/>
    </source>
</evidence>
<evidence type="ECO:0000256" key="3">
    <source>
        <dbReference type="ARBA" id="ARBA00005641"/>
    </source>
</evidence>
<feature type="chain" id="PRO_5042273616" description="mannan endo-1,4-beta-mannosidase" evidence="9">
    <location>
        <begin position="19"/>
        <end position="452"/>
    </location>
</feature>
<keyword evidence="7" id="KW-0378">Hydrolase</keyword>
<dbReference type="Proteomes" id="UP001212841">
    <property type="component" value="Unassembled WGS sequence"/>
</dbReference>
<comment type="subcellular location">
    <subcellularLocation>
        <location evidence="2">Secreted</location>
    </subcellularLocation>
</comment>
<evidence type="ECO:0000313" key="11">
    <source>
        <dbReference type="EMBL" id="KAJ3048727.1"/>
    </source>
</evidence>
<comment type="similarity">
    <text evidence="3">Belongs to the glycosyl hydrolase 5 (cellulase A) family.</text>
</comment>
<comment type="caution">
    <text evidence="11">The sequence shown here is derived from an EMBL/GenBank/DDBJ whole genome shotgun (WGS) entry which is preliminary data.</text>
</comment>
<comment type="catalytic activity">
    <reaction evidence="1">
        <text>Random hydrolysis of (1-&gt;4)-beta-D-mannosidic linkages in mannans, galactomannans and glucomannans.</text>
        <dbReference type="EC" id="3.2.1.78"/>
    </reaction>
</comment>
<proteinExistence type="inferred from homology"/>
<sequence>MLLKTLLPLLLTLPALLASPQYKKPTPQPPAGFVYPKGRELFLDGKKWYFAGTNTYYLYYAEREDVDALFADAKKLGLKVVRTWLFSDGVGDEKLNEKGEIIWFQRMNTTTKQIEYNDNVDSGIGRFDYVIASAKKHGIKVLPVFTNNWRNFGGIDWYVGAFNQTGHQVGYHSDFYQYEPIKAAYKKYVSWILNRTNTITKTKYKDDPTIFGWELVNEPRCKGDGTPWSTPNPAVCSGTSKVIVNWVDEMSTHLKSLSKHHLVLVGDEGYFNRPSGPSYNYCWSDLWDGSSGSDFEAFLKLPNIDVGTFHSYFDDAWVQDDYQYYNQNKFPGADLDPYFSNNTLTWIREHDAAGKKIGKPVILEEIGVPYLVGYSGYNFGFDERRVNDMPKFNDAVYKSGLAGSLYWQLNSKWKSSPTGWYQGVDSHSVFINSPEIDIVITNHAKKMASKNK</sequence>
<dbReference type="EMBL" id="JADGJD010000746">
    <property type="protein sequence ID" value="KAJ3048727.1"/>
    <property type="molecule type" value="Genomic_DNA"/>
</dbReference>
<dbReference type="EC" id="3.2.1.78" evidence="4"/>
<name>A0AAD5S7S7_9FUNG</name>
<evidence type="ECO:0000259" key="10">
    <source>
        <dbReference type="Pfam" id="PF26410"/>
    </source>
</evidence>
<dbReference type="InterPro" id="IPR017853">
    <property type="entry name" value="GH"/>
</dbReference>
<dbReference type="Pfam" id="PF26410">
    <property type="entry name" value="GH5_mannosidase"/>
    <property type="match status" value="1"/>
</dbReference>
<evidence type="ECO:0000256" key="5">
    <source>
        <dbReference type="ARBA" id="ARBA00022525"/>
    </source>
</evidence>